<dbReference type="SUPFAM" id="SSF54631">
    <property type="entry name" value="CBS-domain pair"/>
    <property type="match status" value="1"/>
</dbReference>
<dbReference type="RefSeq" id="WP_044822960.1">
    <property type="nucleotide sequence ID" value="NZ_CP009687.1"/>
</dbReference>
<evidence type="ECO:0000256" key="6">
    <source>
        <dbReference type="ARBA" id="ARBA00023122"/>
    </source>
</evidence>
<evidence type="ECO:0000256" key="1">
    <source>
        <dbReference type="ARBA" id="ARBA00004141"/>
    </source>
</evidence>
<reference evidence="8 9" key="1">
    <citation type="submission" date="2014-10" db="EMBL/GenBank/DDBJ databases">
        <title>Genome sequence of Clostridium aceticum DSM 1496.</title>
        <authorList>
            <person name="Poehlein A."/>
            <person name="Schiel-Bengelsdorf B."/>
            <person name="Gottschalk G."/>
            <person name="Duerre P."/>
            <person name="Daniel R."/>
        </authorList>
    </citation>
    <scope>NUCLEOTIDE SEQUENCE [LARGE SCALE GENOMIC DNA]</scope>
    <source>
        <strain evidence="8 9">DSM 1496</strain>
    </source>
</reference>
<dbReference type="SMART" id="SM00116">
    <property type="entry name" value="CBS"/>
    <property type="match status" value="2"/>
</dbReference>
<dbReference type="FunFam" id="3.10.580.10:FF:000002">
    <property type="entry name" value="Magnesium/cobalt efflux protein CorC"/>
    <property type="match status" value="1"/>
</dbReference>
<dbReference type="GO" id="GO:0005886">
    <property type="term" value="C:plasma membrane"/>
    <property type="evidence" value="ECO:0007669"/>
    <property type="project" value="TreeGrafter"/>
</dbReference>
<dbReference type="InterPro" id="IPR005170">
    <property type="entry name" value="Transptr-assoc_dom"/>
</dbReference>
<accession>A0A0D8IDU9</accession>
<dbReference type="SUPFAM" id="SSF56176">
    <property type="entry name" value="FAD-binding/transporter-associated domain-like"/>
    <property type="match status" value="1"/>
</dbReference>
<dbReference type="InterPro" id="IPR002550">
    <property type="entry name" value="CNNM"/>
</dbReference>
<evidence type="ECO:0000256" key="4">
    <source>
        <dbReference type="ARBA" id="ARBA00022737"/>
    </source>
</evidence>
<evidence type="ECO:0000313" key="9">
    <source>
        <dbReference type="Proteomes" id="UP000035704"/>
    </source>
</evidence>
<dbReference type="InterPro" id="IPR044751">
    <property type="entry name" value="Ion_transp-like_CBS"/>
</dbReference>
<dbReference type="InterPro" id="IPR016169">
    <property type="entry name" value="FAD-bd_PCMH_sub2"/>
</dbReference>
<comment type="subcellular location">
    <subcellularLocation>
        <location evidence="1">Membrane</location>
        <topology evidence="1">Multi-pass membrane protein</topology>
    </subcellularLocation>
</comment>
<dbReference type="OrthoDB" id="9798188at2"/>
<dbReference type="Gene3D" id="3.30.465.10">
    <property type="match status" value="1"/>
</dbReference>
<dbReference type="InterPro" id="IPR036318">
    <property type="entry name" value="FAD-bd_PCMH-like_sf"/>
</dbReference>
<sequence length="414" mass="46979">MDIHNIGQTLILFILLILSAFFSTSETALMALSRIRVRHMVEENIKGADLINKYIAEPNKLLGTILVGNNIVNIGASALATAIAIDFYGDKGVLIATIAMTVLVLVFAEITPKSLAAQNAEKISLRIIKPIALVIVLLHPIVIVFTFITGRLMKILGANTNKVRPFITEDELRTVVNVSQEEGVLEVHEKEMIYNVFEFGDQQIRDVMVQRTDIIAIDIEDTYEEVIEIIKNEKFSRYPIYEEGIDNIVGIINVRDLLFVDNLQDNFNIKEYIRKPYYTFEYKKIADLFKEMKKNKVHIAIALDEYGGTAGIVTLEDLIEEIVGDIQDEYDEYEKEIEVIRQNEYRVKGNTKIELVNEMIGTAIESEDFDSIGGFIIGELGRFPKLGETINFNHIKLVVEDIEGNKIKKIRIFT</sequence>
<dbReference type="PATRIC" id="fig|84022.5.peg.1389"/>
<evidence type="ECO:0000313" key="8">
    <source>
        <dbReference type="EMBL" id="AKL94209.1"/>
    </source>
</evidence>
<keyword evidence="3" id="KW-0812">Transmembrane</keyword>
<keyword evidence="5" id="KW-1133">Transmembrane helix</keyword>
<evidence type="ECO:0000256" key="3">
    <source>
        <dbReference type="ARBA" id="ARBA00022692"/>
    </source>
</evidence>
<proteinExistence type="inferred from homology"/>
<evidence type="ECO:0000256" key="5">
    <source>
        <dbReference type="ARBA" id="ARBA00022989"/>
    </source>
</evidence>
<dbReference type="Proteomes" id="UP000035704">
    <property type="component" value="Chromosome"/>
</dbReference>
<gene>
    <name evidence="8" type="primary">corB</name>
    <name evidence="8" type="ORF">CACET_c06990</name>
</gene>
<evidence type="ECO:0000256" key="7">
    <source>
        <dbReference type="ARBA" id="ARBA00023136"/>
    </source>
</evidence>
<dbReference type="InterPro" id="IPR046342">
    <property type="entry name" value="CBS_dom_sf"/>
</dbReference>
<dbReference type="Pfam" id="PF00571">
    <property type="entry name" value="CBS"/>
    <property type="match status" value="2"/>
</dbReference>
<comment type="similarity">
    <text evidence="2">Belongs to the UPF0053 family.</text>
</comment>
<keyword evidence="9" id="KW-1185">Reference proteome</keyword>
<dbReference type="CDD" id="cd04590">
    <property type="entry name" value="CBS_pair_CorC_HlyC_assoc"/>
    <property type="match status" value="1"/>
</dbReference>
<dbReference type="KEGG" id="cace:CACET_c06990"/>
<protein>
    <submittedName>
        <fullName evidence="8">Putative Mg2+ and Co2+ transporter CorB</fullName>
    </submittedName>
</protein>
<dbReference type="GO" id="GO:0050660">
    <property type="term" value="F:flavin adenine dinucleotide binding"/>
    <property type="evidence" value="ECO:0007669"/>
    <property type="project" value="InterPro"/>
</dbReference>
<dbReference type="InterPro" id="IPR000644">
    <property type="entry name" value="CBS_dom"/>
</dbReference>
<dbReference type="SMART" id="SM01091">
    <property type="entry name" value="CorC_HlyC"/>
    <property type="match status" value="1"/>
</dbReference>
<dbReference type="PANTHER" id="PTHR22777">
    <property type="entry name" value="HEMOLYSIN-RELATED"/>
    <property type="match status" value="1"/>
</dbReference>
<dbReference type="Pfam" id="PF03471">
    <property type="entry name" value="CorC_HlyC"/>
    <property type="match status" value="1"/>
</dbReference>
<organism evidence="8 9">
    <name type="scientific">Clostridium aceticum</name>
    <dbReference type="NCBI Taxonomy" id="84022"/>
    <lineage>
        <taxon>Bacteria</taxon>
        <taxon>Bacillati</taxon>
        <taxon>Bacillota</taxon>
        <taxon>Clostridia</taxon>
        <taxon>Eubacteriales</taxon>
        <taxon>Clostridiaceae</taxon>
        <taxon>Clostridium</taxon>
    </lineage>
</organism>
<evidence type="ECO:0000256" key="2">
    <source>
        <dbReference type="ARBA" id="ARBA00006337"/>
    </source>
</evidence>
<keyword evidence="6" id="KW-0129">CBS domain</keyword>
<dbReference type="PANTHER" id="PTHR22777:SF17">
    <property type="entry name" value="UPF0053 PROTEIN SLL0260"/>
    <property type="match status" value="1"/>
</dbReference>
<dbReference type="AlphaFoldDB" id="A0A0D8IDU9"/>
<keyword evidence="4" id="KW-0677">Repeat</keyword>
<dbReference type="EMBL" id="CP009687">
    <property type="protein sequence ID" value="AKL94209.1"/>
    <property type="molecule type" value="Genomic_DNA"/>
</dbReference>
<dbReference type="Gene3D" id="3.10.580.10">
    <property type="entry name" value="CBS-domain"/>
    <property type="match status" value="1"/>
</dbReference>
<dbReference type="PROSITE" id="PS51371">
    <property type="entry name" value="CBS"/>
    <property type="match status" value="2"/>
</dbReference>
<keyword evidence="7" id="KW-0472">Membrane</keyword>
<dbReference type="PROSITE" id="PS51846">
    <property type="entry name" value="CNNM"/>
    <property type="match status" value="1"/>
</dbReference>
<dbReference type="Pfam" id="PF01595">
    <property type="entry name" value="CNNM"/>
    <property type="match status" value="1"/>
</dbReference>
<name>A0A0D8IDU9_9CLOT</name>